<dbReference type="Pfam" id="PF25021">
    <property type="entry name" value="TEN_NHL"/>
    <property type="match status" value="1"/>
</dbReference>
<dbReference type="Proteomes" id="UP001311232">
    <property type="component" value="Unassembled WGS sequence"/>
</dbReference>
<proteinExistence type="predicted"/>
<dbReference type="InterPro" id="IPR056822">
    <property type="entry name" value="TEN_NHL"/>
</dbReference>
<evidence type="ECO:0000313" key="7">
    <source>
        <dbReference type="Proteomes" id="UP001311232"/>
    </source>
</evidence>
<dbReference type="InterPro" id="IPR051216">
    <property type="entry name" value="Teneurin"/>
</dbReference>
<dbReference type="GO" id="GO:0007157">
    <property type="term" value="P:heterophilic cell-cell adhesion via plasma membrane cell adhesion molecules"/>
    <property type="evidence" value="ECO:0007669"/>
    <property type="project" value="TreeGrafter"/>
</dbReference>
<protein>
    <submittedName>
        <fullName evidence="6">Teneurin-3</fullName>
    </submittedName>
</protein>
<keyword evidence="3" id="KW-1015">Disulfide bond</keyword>
<dbReference type="InterPro" id="IPR056823">
    <property type="entry name" value="TEN-like_YD-shell"/>
</dbReference>
<evidence type="ECO:0000259" key="4">
    <source>
        <dbReference type="Pfam" id="PF25021"/>
    </source>
</evidence>
<sequence length="566" mass="61731">MWSARNNPAHRYYLATDPVTGQLYVSDTNSRRIYRPKILSGTKELQSNTEVVAGTGEHCLPFDENHCGDGGKAPEASLTGPKGIAVNKNGLIYFVDGTTIRKVDQNGIISTFLGSNDLTSARPLTCDSSMDINQVILEWPTDLAVSPMDNSLYVLDNNIVLRITENGQVSIAAGRPIHCPLAGPERSVAGGQRAHLTPLESAVSIAISYHGAIYIAETDERKMSRIRMVSVDGEITHLAGAPSDCDCKNDANCDCYQTGDGYAKDARLNGPSSLVVAPDGTLYVADLGNIRIRAISRNGPALTSSGGVYEVASPDAQELYMFDSNGTHQHTASLLTGDLKYTFSYSTENDITAATDSSGNTLRIRRDANRMPVRIVAPDNQVIWLTMGTNGGLKTLTAQGQELVLLTYHGNNGLLATKTSEIGWTTFYDYDSEGRLMNVTFPTGMVNNLYTDIYSALMVDIESSLTEEEISITTNASTIRAFYTLAQDQCRSSYQVGYDNSLRITYANGMDTHYQTEPHILTGAANPTVARRNMSLPGEVGQNLVEWRFRKEQARGKVIVFGRKLR</sequence>
<dbReference type="InterPro" id="IPR011047">
    <property type="entry name" value="Quinoprotein_ADH-like_sf"/>
</dbReference>
<evidence type="ECO:0000256" key="2">
    <source>
        <dbReference type="ARBA" id="ARBA00022737"/>
    </source>
</evidence>
<dbReference type="Pfam" id="PF25023">
    <property type="entry name" value="TEN_YD-shell"/>
    <property type="match status" value="1"/>
</dbReference>
<gene>
    <name evidence="6" type="primary">TENM3_6</name>
    <name evidence="6" type="ORF">CRENBAI_025819</name>
</gene>
<organism evidence="6 7">
    <name type="scientific">Crenichthys baileyi</name>
    <name type="common">White River springfish</name>
    <dbReference type="NCBI Taxonomy" id="28760"/>
    <lineage>
        <taxon>Eukaryota</taxon>
        <taxon>Metazoa</taxon>
        <taxon>Chordata</taxon>
        <taxon>Craniata</taxon>
        <taxon>Vertebrata</taxon>
        <taxon>Euteleostomi</taxon>
        <taxon>Actinopterygii</taxon>
        <taxon>Neopterygii</taxon>
        <taxon>Teleostei</taxon>
        <taxon>Neoteleostei</taxon>
        <taxon>Acanthomorphata</taxon>
        <taxon>Ovalentaria</taxon>
        <taxon>Atherinomorphae</taxon>
        <taxon>Cyprinodontiformes</taxon>
        <taxon>Goodeidae</taxon>
        <taxon>Crenichthys</taxon>
    </lineage>
</organism>
<dbReference type="GO" id="GO:0042803">
    <property type="term" value="F:protein homodimerization activity"/>
    <property type="evidence" value="ECO:0007669"/>
    <property type="project" value="TreeGrafter"/>
</dbReference>
<reference evidence="6 7" key="1">
    <citation type="submission" date="2021-06" db="EMBL/GenBank/DDBJ databases">
        <authorList>
            <person name="Palmer J.M."/>
        </authorList>
    </citation>
    <scope>NUCLEOTIDE SEQUENCE [LARGE SCALE GENOMIC DNA]</scope>
    <source>
        <strain evidence="6 7">MEX-2019</strain>
        <tissue evidence="6">Muscle</tissue>
    </source>
</reference>
<feature type="domain" description="Teneurin NHL" evidence="4">
    <location>
        <begin position="5"/>
        <end position="296"/>
    </location>
</feature>
<comment type="caution">
    <text evidence="6">The sequence shown here is derived from an EMBL/GenBank/DDBJ whole genome shotgun (WGS) entry which is preliminary data.</text>
</comment>
<dbReference type="SUPFAM" id="SSF50998">
    <property type="entry name" value="Quinoprotein alcohol dehydrogenase-like"/>
    <property type="match status" value="1"/>
</dbReference>
<evidence type="ECO:0000256" key="1">
    <source>
        <dbReference type="ARBA" id="ARBA00022536"/>
    </source>
</evidence>
<keyword evidence="2" id="KW-0677">Repeat</keyword>
<dbReference type="EMBL" id="JAHHUM010002100">
    <property type="protein sequence ID" value="KAK5606183.1"/>
    <property type="molecule type" value="Genomic_DNA"/>
</dbReference>
<keyword evidence="1" id="KW-0245">EGF-like domain</keyword>
<dbReference type="FunFam" id="2.120.10.30:FF:000003">
    <property type="entry name" value="Teneurin transmembrane protein 2"/>
    <property type="match status" value="1"/>
</dbReference>
<feature type="domain" description="Teneurin-like YD-shell" evidence="5">
    <location>
        <begin position="307"/>
        <end position="558"/>
    </location>
</feature>
<dbReference type="PANTHER" id="PTHR11219:SF63">
    <property type="entry name" value="TENEURIN-3 ISOFORM X1"/>
    <property type="match status" value="1"/>
</dbReference>
<dbReference type="PANTHER" id="PTHR11219">
    <property type="entry name" value="TENEURIN AND N-ACETYLGLUCOSAMINE-1-PHOSPHODIESTER ALPHA-N-ACETYLGLUCOSAMINIDASE"/>
    <property type="match status" value="1"/>
</dbReference>
<evidence type="ECO:0000259" key="5">
    <source>
        <dbReference type="Pfam" id="PF25023"/>
    </source>
</evidence>
<keyword evidence="7" id="KW-1185">Reference proteome</keyword>
<dbReference type="GO" id="GO:0046982">
    <property type="term" value="F:protein heterodimerization activity"/>
    <property type="evidence" value="ECO:0007669"/>
    <property type="project" value="TreeGrafter"/>
</dbReference>
<dbReference type="NCBIfam" id="TIGR01643">
    <property type="entry name" value="YD_repeat_2x"/>
    <property type="match status" value="1"/>
</dbReference>
<dbReference type="SUPFAM" id="SSF63825">
    <property type="entry name" value="YWTD domain"/>
    <property type="match status" value="1"/>
</dbReference>
<dbReference type="GO" id="GO:0048666">
    <property type="term" value="P:neuron development"/>
    <property type="evidence" value="ECO:0007669"/>
    <property type="project" value="TreeGrafter"/>
</dbReference>
<dbReference type="AlphaFoldDB" id="A0AAV9RB24"/>
<feature type="non-terminal residue" evidence="6">
    <location>
        <position position="566"/>
    </location>
</feature>
<dbReference type="GO" id="GO:0043005">
    <property type="term" value="C:neuron projection"/>
    <property type="evidence" value="ECO:0007669"/>
    <property type="project" value="TreeGrafter"/>
</dbReference>
<accession>A0AAV9RB24</accession>
<dbReference type="InterPro" id="IPR006530">
    <property type="entry name" value="YD"/>
</dbReference>
<dbReference type="FunFam" id="2.120.10.30:FF:000005">
    <property type="entry name" value="Teneurin transmembrane protein 4"/>
    <property type="match status" value="1"/>
</dbReference>
<dbReference type="GO" id="GO:0050839">
    <property type="term" value="F:cell adhesion molecule binding"/>
    <property type="evidence" value="ECO:0007669"/>
    <property type="project" value="TreeGrafter"/>
</dbReference>
<evidence type="ECO:0000256" key="3">
    <source>
        <dbReference type="ARBA" id="ARBA00023157"/>
    </source>
</evidence>
<name>A0AAV9RB24_9TELE</name>
<dbReference type="InterPro" id="IPR011042">
    <property type="entry name" value="6-blade_b-propeller_TolB-like"/>
</dbReference>
<dbReference type="Gene3D" id="2.120.10.30">
    <property type="entry name" value="TolB, C-terminal domain"/>
    <property type="match status" value="2"/>
</dbReference>
<evidence type="ECO:0000313" key="6">
    <source>
        <dbReference type="EMBL" id="KAK5606183.1"/>
    </source>
</evidence>